<proteinExistence type="predicted"/>
<protein>
    <submittedName>
        <fullName evidence="1">Pantoate--beta-alanine ligase</fullName>
    </submittedName>
</protein>
<reference evidence="1" key="1">
    <citation type="submission" date="2019-11" db="EMBL/GenBank/DDBJ databases">
        <title>Epiphytic Pseudomonas syringae from cherry orchards.</title>
        <authorList>
            <person name="Hulin M.T."/>
        </authorList>
    </citation>
    <scope>NUCLEOTIDE SEQUENCE</scope>
    <source>
        <strain evidence="1">PA-2-1F</strain>
    </source>
</reference>
<keyword evidence="1" id="KW-0436">Ligase</keyword>
<dbReference type="EMBL" id="WJZX01000062">
    <property type="protein sequence ID" value="MCF5656538.1"/>
    <property type="molecule type" value="Genomic_DNA"/>
</dbReference>
<name>A0AAP2WIH3_9PSED</name>
<organism evidence="1 2">
    <name type="scientific">Pseudomonas poae</name>
    <dbReference type="NCBI Taxonomy" id="200451"/>
    <lineage>
        <taxon>Bacteria</taxon>
        <taxon>Pseudomonadati</taxon>
        <taxon>Pseudomonadota</taxon>
        <taxon>Gammaproteobacteria</taxon>
        <taxon>Pseudomonadales</taxon>
        <taxon>Pseudomonadaceae</taxon>
        <taxon>Pseudomonas</taxon>
    </lineage>
</organism>
<dbReference type="Proteomes" id="UP000814126">
    <property type="component" value="Unassembled WGS sequence"/>
</dbReference>
<evidence type="ECO:0000313" key="2">
    <source>
        <dbReference type="Proteomes" id="UP000814126"/>
    </source>
</evidence>
<accession>A0AAP2WIH3</accession>
<sequence>MNTVKTLRELRAAVTHARSAGKRIGFVPT</sequence>
<dbReference type="GO" id="GO:0016874">
    <property type="term" value="F:ligase activity"/>
    <property type="evidence" value="ECO:0007669"/>
    <property type="project" value="UniProtKB-KW"/>
</dbReference>
<feature type="non-terminal residue" evidence="1">
    <location>
        <position position="29"/>
    </location>
</feature>
<gene>
    <name evidence="1" type="ORF">GIV46_16100</name>
</gene>
<dbReference type="AlphaFoldDB" id="A0AAP2WIH3"/>
<evidence type="ECO:0000313" key="1">
    <source>
        <dbReference type="EMBL" id="MCF5656538.1"/>
    </source>
</evidence>
<comment type="caution">
    <text evidence="1">The sequence shown here is derived from an EMBL/GenBank/DDBJ whole genome shotgun (WGS) entry which is preliminary data.</text>
</comment>